<feature type="signal peptide" evidence="1">
    <location>
        <begin position="1"/>
        <end position="20"/>
    </location>
</feature>
<keyword evidence="1" id="KW-0732">Signal</keyword>
<name>A0A2H1YIS7_9FLAO</name>
<keyword evidence="3" id="KW-1185">Reference proteome</keyword>
<dbReference type="AlphaFoldDB" id="A0A2H1YIS7"/>
<feature type="chain" id="PRO_5013850296" evidence="1">
    <location>
        <begin position="21"/>
        <end position="330"/>
    </location>
</feature>
<dbReference type="Pfam" id="PF25594">
    <property type="entry name" value="GldB_lipo"/>
    <property type="match status" value="1"/>
</dbReference>
<keyword evidence="2" id="KW-0449">Lipoprotein</keyword>
<evidence type="ECO:0000313" key="3">
    <source>
        <dbReference type="Proteomes" id="UP000234211"/>
    </source>
</evidence>
<dbReference type="PROSITE" id="PS51257">
    <property type="entry name" value="PROKAR_LIPOPROTEIN"/>
    <property type="match status" value="1"/>
</dbReference>
<dbReference type="Proteomes" id="UP000234211">
    <property type="component" value="Unassembled WGS sequence"/>
</dbReference>
<protein>
    <submittedName>
        <fullName evidence="2">Gliding motility lipoprotein GldB</fullName>
    </submittedName>
</protein>
<reference evidence="3" key="1">
    <citation type="submission" date="2017-11" db="EMBL/GenBank/DDBJ databases">
        <authorList>
            <person name="Duchaud E."/>
        </authorList>
    </citation>
    <scope>NUCLEOTIDE SEQUENCE [LARGE SCALE GENOMIC DNA]</scope>
    <source>
        <strain evidence="3">Tenacibaculum sp. TNO020</strain>
    </source>
</reference>
<accession>A0A2H1YIS7</accession>
<evidence type="ECO:0000256" key="1">
    <source>
        <dbReference type="SAM" id="SignalP"/>
    </source>
</evidence>
<dbReference type="NCBIfam" id="TIGR03514">
    <property type="entry name" value="GldB_lipo"/>
    <property type="match status" value="1"/>
</dbReference>
<gene>
    <name evidence="2" type="ORF">TNO020_440192</name>
</gene>
<evidence type="ECO:0000313" key="2">
    <source>
        <dbReference type="EMBL" id="SOS75414.1"/>
    </source>
</evidence>
<dbReference type="EMBL" id="OENF01000039">
    <property type="protein sequence ID" value="SOS75414.1"/>
    <property type="molecule type" value="Genomic_DNA"/>
</dbReference>
<sequence length="330" mass="38775">MRKFLALFILVFILISVLSSCDTQTDTRLKINASDLDKIAVKPVVIARFDVDFYKTTPTTLINTKNKYPFLFPKQPDSVWINKINNKDERELYAETQKIFPNLDTLSSDLTSLFKYVKYYHPKFKTPKVITMLTNIDYDNRIVYADSLLLISLDAYLGKTHPFYNDYPAYIKQHNQKENISVDVAKTIINTQKFSVKQRNFIDKMIYKGKKMYLLDAYLPTTSEALKIGYLPEKMAWAKNNEQQIWRYFIEKELLYSTSKDLDKRFLDIAPFSKFYMDKDAESPGRIGEFIGWQIVRSYMQKNDVSLLELVQKSEAEIFQKSKYKPKKSN</sequence>
<dbReference type="RefSeq" id="WP_101918041.1">
    <property type="nucleotide sequence ID" value="NZ_JAJGWS010000002.1"/>
</dbReference>
<proteinExistence type="predicted"/>
<organism evidence="2 3">
    <name type="scientific">Tenacibaculum piscium</name>
    <dbReference type="NCBI Taxonomy" id="1458515"/>
    <lineage>
        <taxon>Bacteria</taxon>
        <taxon>Pseudomonadati</taxon>
        <taxon>Bacteroidota</taxon>
        <taxon>Flavobacteriia</taxon>
        <taxon>Flavobacteriales</taxon>
        <taxon>Flavobacteriaceae</taxon>
        <taxon>Tenacibaculum</taxon>
    </lineage>
</organism>
<dbReference type="InterPro" id="IPR019853">
    <property type="entry name" value="GldB-like"/>
</dbReference>
<dbReference type="OrthoDB" id="976022at2"/>